<gene>
    <name evidence="6" type="ORF">CRM94_12960</name>
</gene>
<sequence>MSNTDRDVPRLAGESPAIKALLGRIRVAARSQASVLVVGETGSGKDVVARLLHALGPRAAMPFVAVNCGAIPHDIAESQLFGHEKGSFTGAVTQHIGYFETARGGTLFLDEVADMPLELQVKLLRVLETGTILRVGGSEAIPVDVRIVAATHRDPAQAVRTGRFREDLFYRLAIVPLHVPPLRQRDSDAETLAQALVEQLNARHGTSKRLSAQALKVLHTHSWPGNVRELRNVVERGFILADQQIELHPATRVPAAASSVRANVMTLRIGSTLAQSQQNFIAEALRYFNGNKPRAAESLGISLKTLYNRLALMEPDKSGRR</sequence>
<dbReference type="Pfam" id="PF25601">
    <property type="entry name" value="AAA_lid_14"/>
    <property type="match status" value="1"/>
</dbReference>
<dbReference type="Proteomes" id="UP000220629">
    <property type="component" value="Unassembled WGS sequence"/>
</dbReference>
<comment type="caution">
    <text evidence="6">The sequence shown here is derived from an EMBL/GenBank/DDBJ whole genome shotgun (WGS) entry which is preliminary data.</text>
</comment>
<dbReference type="FunFam" id="3.40.50.300:FF:000006">
    <property type="entry name" value="DNA-binding transcriptional regulator NtrC"/>
    <property type="match status" value="1"/>
</dbReference>
<dbReference type="PROSITE" id="PS50045">
    <property type="entry name" value="SIGMA54_INTERACT_4"/>
    <property type="match status" value="1"/>
</dbReference>
<dbReference type="Pfam" id="PF02954">
    <property type="entry name" value="HTH_8"/>
    <property type="match status" value="1"/>
</dbReference>
<dbReference type="InterPro" id="IPR025944">
    <property type="entry name" value="Sigma_54_int_dom_CS"/>
</dbReference>
<evidence type="ECO:0000256" key="4">
    <source>
        <dbReference type="ARBA" id="ARBA00023163"/>
    </source>
</evidence>
<evidence type="ECO:0000313" key="6">
    <source>
        <dbReference type="EMBL" id="PEH42988.1"/>
    </source>
</evidence>
<dbReference type="GO" id="GO:0006355">
    <property type="term" value="P:regulation of DNA-templated transcription"/>
    <property type="evidence" value="ECO:0007669"/>
    <property type="project" value="InterPro"/>
</dbReference>
<dbReference type="Gene3D" id="1.10.10.60">
    <property type="entry name" value="Homeodomain-like"/>
    <property type="match status" value="1"/>
</dbReference>
<accession>A0A0M2Q051</accession>
<dbReference type="GO" id="GO:0043565">
    <property type="term" value="F:sequence-specific DNA binding"/>
    <property type="evidence" value="ECO:0007669"/>
    <property type="project" value="InterPro"/>
</dbReference>
<feature type="domain" description="Sigma-54 factor interaction" evidence="5">
    <location>
        <begin position="11"/>
        <end position="239"/>
    </location>
</feature>
<dbReference type="InterPro" id="IPR002078">
    <property type="entry name" value="Sigma_54_int"/>
</dbReference>
<dbReference type="InterPro" id="IPR025662">
    <property type="entry name" value="Sigma_54_int_dom_ATP-bd_1"/>
</dbReference>
<dbReference type="InterPro" id="IPR058031">
    <property type="entry name" value="AAA_lid_NorR"/>
</dbReference>
<dbReference type="PROSITE" id="PS00675">
    <property type="entry name" value="SIGMA54_INTERACT_1"/>
    <property type="match status" value="1"/>
</dbReference>
<evidence type="ECO:0000259" key="5">
    <source>
        <dbReference type="PROSITE" id="PS50045"/>
    </source>
</evidence>
<reference evidence="7" key="1">
    <citation type="submission" date="2017-09" db="EMBL/GenBank/DDBJ databases">
        <title>FDA dAtabase for Regulatory Grade micrObial Sequences (FDA-ARGOS): Supporting development and validation of Infectious Disease Dx tests.</title>
        <authorList>
            <person name="Minogue T."/>
            <person name="Wolcott M."/>
            <person name="Wasieloski L."/>
            <person name="Aguilar W."/>
            <person name="Moore D."/>
            <person name="Tallon L."/>
            <person name="Sadzewicz L."/>
            <person name="Ott S."/>
            <person name="Zhao X."/>
            <person name="Nagaraj S."/>
            <person name="Vavikolanu K."/>
            <person name="Aluvathingal J."/>
            <person name="Nadendla S."/>
            <person name="Sichtig H."/>
        </authorList>
    </citation>
    <scope>NUCLEOTIDE SEQUENCE [LARGE SCALE GENOMIC DNA]</scope>
    <source>
        <strain evidence="7">FDAARGOS_390</strain>
    </source>
</reference>
<dbReference type="InterPro" id="IPR027417">
    <property type="entry name" value="P-loop_NTPase"/>
</dbReference>
<dbReference type="PANTHER" id="PTHR32071">
    <property type="entry name" value="TRANSCRIPTIONAL REGULATORY PROTEIN"/>
    <property type="match status" value="1"/>
</dbReference>
<dbReference type="InterPro" id="IPR002197">
    <property type="entry name" value="HTH_Fis"/>
</dbReference>
<name>A0A0M2Q051_BURGA</name>
<dbReference type="AlphaFoldDB" id="A0A0M2Q051"/>
<organism evidence="6 7">
    <name type="scientific">Burkholderia gladioli</name>
    <name type="common">Pseudomonas marginata</name>
    <name type="synonym">Phytomonas marginata</name>
    <dbReference type="NCBI Taxonomy" id="28095"/>
    <lineage>
        <taxon>Bacteria</taxon>
        <taxon>Pseudomonadati</taxon>
        <taxon>Pseudomonadota</taxon>
        <taxon>Betaproteobacteria</taxon>
        <taxon>Burkholderiales</taxon>
        <taxon>Burkholderiaceae</taxon>
        <taxon>Burkholderia</taxon>
    </lineage>
</organism>
<dbReference type="InterPro" id="IPR009057">
    <property type="entry name" value="Homeodomain-like_sf"/>
</dbReference>
<dbReference type="InterPro" id="IPR003593">
    <property type="entry name" value="AAA+_ATPase"/>
</dbReference>
<proteinExistence type="predicted"/>
<evidence type="ECO:0000256" key="1">
    <source>
        <dbReference type="ARBA" id="ARBA00022741"/>
    </source>
</evidence>
<dbReference type="SUPFAM" id="SSF46689">
    <property type="entry name" value="Homeodomain-like"/>
    <property type="match status" value="1"/>
</dbReference>
<keyword evidence="2" id="KW-0067">ATP-binding</keyword>
<keyword evidence="3" id="KW-0805">Transcription regulation</keyword>
<dbReference type="GO" id="GO:0005524">
    <property type="term" value="F:ATP binding"/>
    <property type="evidence" value="ECO:0007669"/>
    <property type="project" value="UniProtKB-KW"/>
</dbReference>
<dbReference type="RefSeq" id="WP_046582887.1">
    <property type="nucleotide sequence ID" value="NZ_CADEPO010000003.1"/>
</dbReference>
<keyword evidence="1" id="KW-0547">Nucleotide-binding</keyword>
<dbReference type="CDD" id="cd00009">
    <property type="entry name" value="AAA"/>
    <property type="match status" value="1"/>
</dbReference>
<dbReference type="Pfam" id="PF00158">
    <property type="entry name" value="Sigma54_activat"/>
    <property type="match status" value="1"/>
</dbReference>
<dbReference type="Gene3D" id="3.40.50.300">
    <property type="entry name" value="P-loop containing nucleotide triphosphate hydrolases"/>
    <property type="match status" value="1"/>
</dbReference>
<dbReference type="Gene3D" id="1.10.8.60">
    <property type="match status" value="1"/>
</dbReference>
<dbReference type="SUPFAM" id="SSF52540">
    <property type="entry name" value="P-loop containing nucleoside triphosphate hydrolases"/>
    <property type="match status" value="1"/>
</dbReference>
<evidence type="ECO:0000256" key="2">
    <source>
        <dbReference type="ARBA" id="ARBA00022840"/>
    </source>
</evidence>
<protein>
    <submittedName>
        <fullName evidence="6">Sigma-54-dependent Fis family transcriptional regulator</fullName>
    </submittedName>
</protein>
<dbReference type="PROSITE" id="PS00688">
    <property type="entry name" value="SIGMA54_INTERACT_3"/>
    <property type="match status" value="1"/>
</dbReference>
<dbReference type="SMART" id="SM00382">
    <property type="entry name" value="AAA"/>
    <property type="match status" value="1"/>
</dbReference>
<dbReference type="PRINTS" id="PR01590">
    <property type="entry name" value="HTHFIS"/>
</dbReference>
<keyword evidence="4" id="KW-0804">Transcription</keyword>
<evidence type="ECO:0000256" key="3">
    <source>
        <dbReference type="ARBA" id="ARBA00023015"/>
    </source>
</evidence>
<evidence type="ECO:0000313" key="7">
    <source>
        <dbReference type="Proteomes" id="UP000220629"/>
    </source>
</evidence>
<dbReference type="EMBL" id="PDDY01000001">
    <property type="protein sequence ID" value="PEH42988.1"/>
    <property type="molecule type" value="Genomic_DNA"/>
</dbReference>